<comment type="similarity">
    <text evidence="1">Belongs to the LysR transcriptional regulatory family.</text>
</comment>
<dbReference type="PANTHER" id="PTHR30537">
    <property type="entry name" value="HTH-TYPE TRANSCRIPTIONAL REGULATOR"/>
    <property type="match status" value="1"/>
</dbReference>
<dbReference type="InterPro" id="IPR036390">
    <property type="entry name" value="WH_DNA-bd_sf"/>
</dbReference>
<protein>
    <submittedName>
        <fullName evidence="6">Transcriptional regulator GcvA</fullName>
    </submittedName>
</protein>
<dbReference type="EMBL" id="JAVKPH010000043">
    <property type="protein sequence ID" value="MDR5655032.1"/>
    <property type="molecule type" value="Genomic_DNA"/>
</dbReference>
<dbReference type="Gene3D" id="3.40.190.10">
    <property type="entry name" value="Periplasmic binding protein-like II"/>
    <property type="match status" value="2"/>
</dbReference>
<sequence length="296" mass="32672">MNLPPLNALRSFEAAARLSSFSAAANELNVTPGAISRQIAKLEDYLGVMLFHRGTREVTLTATGTEYLATASTLFTTLHRETARIRKSGERSSLTIWSSMTVAMRWLVPLLTDYYARTRDIDVELTTSLRPLAENAREFDFAIRYGQGDWPGFRSDMVMESDLVPVCAPSLLDRFPNRSVEDLRGQTLLHSQVRIGDWQTYLTAVGMLDVDGSRGVKFESSAIAYQAAANGLGIALGQRRLVQEDLDAGRLVIPIDLAIPAGGAFYLIYLPETLRDRRAADFRKWLLQAATAPAAG</sequence>
<name>A0ABU1FDS4_9RHOB</name>
<dbReference type="Pfam" id="PF03466">
    <property type="entry name" value="LysR_substrate"/>
    <property type="match status" value="1"/>
</dbReference>
<dbReference type="NCBIfam" id="NF008352">
    <property type="entry name" value="PRK11139.1"/>
    <property type="match status" value="1"/>
</dbReference>
<evidence type="ECO:0000256" key="4">
    <source>
        <dbReference type="ARBA" id="ARBA00023163"/>
    </source>
</evidence>
<proteinExistence type="inferred from homology"/>
<reference evidence="6 7" key="1">
    <citation type="submission" date="2023-09" db="EMBL/GenBank/DDBJ databases">
        <title>Xinfangfangia sedmenti sp. nov., isolated the sedment.</title>
        <authorList>
            <person name="Xu L."/>
        </authorList>
    </citation>
    <scope>NUCLEOTIDE SEQUENCE [LARGE SCALE GENOMIC DNA]</scope>
    <source>
        <strain evidence="6 7">LG-4</strain>
    </source>
</reference>
<keyword evidence="2" id="KW-0805">Transcription regulation</keyword>
<dbReference type="InterPro" id="IPR000847">
    <property type="entry name" value="LysR_HTH_N"/>
</dbReference>
<evidence type="ECO:0000259" key="5">
    <source>
        <dbReference type="PROSITE" id="PS50931"/>
    </source>
</evidence>
<dbReference type="Pfam" id="PF00126">
    <property type="entry name" value="HTH_1"/>
    <property type="match status" value="1"/>
</dbReference>
<dbReference type="SUPFAM" id="SSF46785">
    <property type="entry name" value="Winged helix' DNA-binding domain"/>
    <property type="match status" value="1"/>
</dbReference>
<organism evidence="6 7">
    <name type="scientific">Ruixingdingia sedimenti</name>
    <dbReference type="NCBI Taxonomy" id="3073604"/>
    <lineage>
        <taxon>Bacteria</taxon>
        <taxon>Pseudomonadati</taxon>
        <taxon>Pseudomonadota</taxon>
        <taxon>Alphaproteobacteria</taxon>
        <taxon>Rhodobacterales</taxon>
        <taxon>Paracoccaceae</taxon>
        <taxon>Ruixingdingia</taxon>
    </lineage>
</organism>
<dbReference type="CDD" id="cd08432">
    <property type="entry name" value="PBP2_GcdR_TrpI_HvrB_AmpR_like"/>
    <property type="match status" value="1"/>
</dbReference>
<evidence type="ECO:0000313" key="6">
    <source>
        <dbReference type="EMBL" id="MDR5655032.1"/>
    </source>
</evidence>
<keyword evidence="4" id="KW-0804">Transcription</keyword>
<evidence type="ECO:0000256" key="1">
    <source>
        <dbReference type="ARBA" id="ARBA00009437"/>
    </source>
</evidence>
<dbReference type="RefSeq" id="WP_310459145.1">
    <property type="nucleotide sequence ID" value="NZ_JAVKPH010000043.1"/>
</dbReference>
<keyword evidence="7" id="KW-1185">Reference proteome</keyword>
<dbReference type="InterPro" id="IPR005119">
    <property type="entry name" value="LysR_subst-bd"/>
</dbReference>
<dbReference type="SUPFAM" id="SSF53850">
    <property type="entry name" value="Periplasmic binding protein-like II"/>
    <property type="match status" value="1"/>
</dbReference>
<dbReference type="PROSITE" id="PS50931">
    <property type="entry name" value="HTH_LYSR"/>
    <property type="match status" value="1"/>
</dbReference>
<dbReference type="PRINTS" id="PR00039">
    <property type="entry name" value="HTHLYSR"/>
</dbReference>
<dbReference type="Proteomes" id="UP001247754">
    <property type="component" value="Unassembled WGS sequence"/>
</dbReference>
<comment type="caution">
    <text evidence="6">The sequence shown here is derived from an EMBL/GenBank/DDBJ whole genome shotgun (WGS) entry which is preliminary data.</text>
</comment>
<feature type="domain" description="HTH lysR-type" evidence="5">
    <location>
        <begin position="4"/>
        <end position="61"/>
    </location>
</feature>
<keyword evidence="3" id="KW-0238">DNA-binding</keyword>
<accession>A0ABU1FDS4</accession>
<gene>
    <name evidence="6" type="primary">gcvA</name>
    <name evidence="6" type="ORF">RGD00_20680</name>
</gene>
<dbReference type="PANTHER" id="PTHR30537:SF74">
    <property type="entry name" value="HTH-TYPE TRANSCRIPTIONAL REGULATOR TRPI"/>
    <property type="match status" value="1"/>
</dbReference>
<evidence type="ECO:0000256" key="3">
    <source>
        <dbReference type="ARBA" id="ARBA00023125"/>
    </source>
</evidence>
<evidence type="ECO:0000313" key="7">
    <source>
        <dbReference type="Proteomes" id="UP001247754"/>
    </source>
</evidence>
<evidence type="ECO:0000256" key="2">
    <source>
        <dbReference type="ARBA" id="ARBA00023015"/>
    </source>
</evidence>
<dbReference type="Gene3D" id="1.10.10.10">
    <property type="entry name" value="Winged helix-like DNA-binding domain superfamily/Winged helix DNA-binding domain"/>
    <property type="match status" value="1"/>
</dbReference>
<dbReference type="InterPro" id="IPR058163">
    <property type="entry name" value="LysR-type_TF_proteobact-type"/>
</dbReference>
<dbReference type="InterPro" id="IPR036388">
    <property type="entry name" value="WH-like_DNA-bd_sf"/>
</dbReference>